<protein>
    <submittedName>
        <fullName evidence="3">Uncharacterized protein</fullName>
    </submittedName>
</protein>
<feature type="transmembrane region" description="Helical" evidence="2">
    <location>
        <begin position="49"/>
        <end position="69"/>
    </location>
</feature>
<keyword evidence="2" id="KW-0812">Transmembrane</keyword>
<evidence type="ECO:0000313" key="4">
    <source>
        <dbReference type="Proteomes" id="UP000189735"/>
    </source>
</evidence>
<dbReference type="RefSeq" id="WP_078714736.1">
    <property type="nucleotide sequence ID" value="NZ_FUYG01000006.1"/>
</dbReference>
<dbReference type="AlphaFoldDB" id="A0A1T4Y9A2"/>
<reference evidence="4" key="1">
    <citation type="submission" date="2017-02" db="EMBL/GenBank/DDBJ databases">
        <authorList>
            <person name="Varghese N."/>
            <person name="Submissions S."/>
        </authorList>
    </citation>
    <scope>NUCLEOTIDE SEQUENCE [LARGE SCALE GENOMIC DNA]</scope>
    <source>
        <strain evidence="4">VKM Ac-2052</strain>
    </source>
</reference>
<evidence type="ECO:0000313" key="3">
    <source>
        <dbReference type="EMBL" id="SKA98359.1"/>
    </source>
</evidence>
<proteinExistence type="predicted"/>
<name>A0A1T4Y9A2_9MICO</name>
<keyword evidence="2" id="KW-1133">Transmembrane helix</keyword>
<evidence type="ECO:0000256" key="2">
    <source>
        <dbReference type="SAM" id="Phobius"/>
    </source>
</evidence>
<feature type="region of interest" description="Disordered" evidence="1">
    <location>
        <begin position="1"/>
        <end position="20"/>
    </location>
</feature>
<evidence type="ECO:0000256" key="1">
    <source>
        <dbReference type="SAM" id="MobiDB-lite"/>
    </source>
</evidence>
<keyword evidence="2" id="KW-0472">Membrane</keyword>
<dbReference type="Proteomes" id="UP000189735">
    <property type="component" value="Unassembled WGS sequence"/>
</dbReference>
<accession>A0A1T4Y9A2</accession>
<sequence>MSLHDDDREPLADPAAAPKKEAPYEALFPNLDKVSSSTFKKGTLSRRRVMIAVGILAAVAVVIVVLIVASEALFGPS</sequence>
<dbReference type="EMBL" id="FUYG01000006">
    <property type="protein sequence ID" value="SKA98359.1"/>
    <property type="molecule type" value="Genomic_DNA"/>
</dbReference>
<gene>
    <name evidence="3" type="ORF">SAMN06295879_2574</name>
</gene>
<organism evidence="3 4">
    <name type="scientific">Agreia bicolorata</name>
    <dbReference type="NCBI Taxonomy" id="110935"/>
    <lineage>
        <taxon>Bacteria</taxon>
        <taxon>Bacillati</taxon>
        <taxon>Actinomycetota</taxon>
        <taxon>Actinomycetes</taxon>
        <taxon>Micrococcales</taxon>
        <taxon>Microbacteriaceae</taxon>
        <taxon>Agreia</taxon>
    </lineage>
</organism>
<feature type="compositionally biased region" description="Basic and acidic residues" evidence="1">
    <location>
        <begin position="1"/>
        <end position="11"/>
    </location>
</feature>